<name>A0AB38CDX8_9BURK</name>
<protein>
    <recommendedName>
        <fullName evidence="3">DUF697 domain-containing protein</fullName>
    </recommendedName>
</protein>
<reference evidence="1 2" key="1">
    <citation type="submission" date="2016-11" db="EMBL/GenBank/DDBJ databases">
        <authorList>
            <person name="Varghese N."/>
            <person name="Submissions S."/>
        </authorList>
    </citation>
    <scope>NUCLEOTIDE SEQUENCE [LARGE SCALE GENOMIC DNA]</scope>
    <source>
        <strain evidence="1 2">NFR18</strain>
    </source>
</reference>
<dbReference type="AlphaFoldDB" id="A0AB38CDX8"/>
<evidence type="ECO:0000313" key="2">
    <source>
        <dbReference type="Proteomes" id="UP000182489"/>
    </source>
</evidence>
<sequence length="169" mass="18479">MSDKSTTDWTLIPASRAEIEQVRERCRRLVQRRAMMSAGASAIPIPGVDLMSDVGLFSMLINDINHEFGLTPEQIERLNPQFKMMAYRAAVGMGGMLVGKLVSRELILHLLKRSGVKIATKQVARFVPFAGQAVAAAIGYAVFRQIGNQHVNACAAVAQELLTVRPSQS</sequence>
<evidence type="ECO:0008006" key="3">
    <source>
        <dbReference type="Google" id="ProtNLM"/>
    </source>
</evidence>
<evidence type="ECO:0000313" key="1">
    <source>
        <dbReference type="EMBL" id="SFY13332.1"/>
    </source>
</evidence>
<organism evidence="1 2">
    <name type="scientific">Janthinobacterium lividum</name>
    <dbReference type="NCBI Taxonomy" id="29581"/>
    <lineage>
        <taxon>Bacteria</taxon>
        <taxon>Pseudomonadati</taxon>
        <taxon>Pseudomonadota</taxon>
        <taxon>Betaproteobacteria</taxon>
        <taxon>Burkholderiales</taxon>
        <taxon>Oxalobacteraceae</taxon>
        <taxon>Janthinobacterium</taxon>
    </lineage>
</organism>
<dbReference type="Proteomes" id="UP000182489">
    <property type="component" value="Unassembled WGS sequence"/>
</dbReference>
<dbReference type="RefSeq" id="WP_072455934.1">
    <property type="nucleotide sequence ID" value="NZ_FPKH01000006.1"/>
</dbReference>
<comment type="caution">
    <text evidence="1">The sequence shown here is derived from an EMBL/GenBank/DDBJ whole genome shotgun (WGS) entry which is preliminary data.</text>
</comment>
<dbReference type="EMBL" id="FPKH01000006">
    <property type="protein sequence ID" value="SFY13332.1"/>
    <property type="molecule type" value="Genomic_DNA"/>
</dbReference>
<proteinExistence type="predicted"/>
<gene>
    <name evidence="1" type="ORF">SAMN03097694_4694</name>
</gene>
<accession>A0AB38CDX8</accession>